<evidence type="ECO:0000259" key="2">
    <source>
        <dbReference type="Pfam" id="PF04296"/>
    </source>
</evidence>
<organism evidence="3 4">
    <name type="scientific">Pseudonocardia eucalypti</name>
    <dbReference type="NCBI Taxonomy" id="648755"/>
    <lineage>
        <taxon>Bacteria</taxon>
        <taxon>Bacillati</taxon>
        <taxon>Actinomycetota</taxon>
        <taxon>Actinomycetes</taxon>
        <taxon>Pseudonocardiales</taxon>
        <taxon>Pseudonocardiaceae</taxon>
        <taxon>Pseudonocardia</taxon>
    </lineage>
</organism>
<evidence type="ECO:0000313" key="4">
    <source>
        <dbReference type="Proteomes" id="UP001428817"/>
    </source>
</evidence>
<dbReference type="PANTHER" id="PTHR34215">
    <property type="entry name" value="BLL0784 PROTEIN"/>
    <property type="match status" value="1"/>
</dbReference>
<dbReference type="SUPFAM" id="SSF64376">
    <property type="entry name" value="YlxR-like"/>
    <property type="match status" value="1"/>
</dbReference>
<reference evidence="4" key="1">
    <citation type="journal article" date="2019" name="Int. J. Syst. Evol. Microbiol.">
        <title>The Global Catalogue of Microorganisms (GCM) 10K type strain sequencing project: providing services to taxonomists for standard genome sequencing and annotation.</title>
        <authorList>
            <consortium name="The Broad Institute Genomics Platform"/>
            <consortium name="The Broad Institute Genome Sequencing Center for Infectious Disease"/>
            <person name="Wu L."/>
            <person name="Ma J."/>
        </authorList>
    </citation>
    <scope>NUCLEOTIDE SEQUENCE [LARGE SCALE GENOMIC DNA]</scope>
    <source>
        <strain evidence="4">JCM 18303</strain>
    </source>
</reference>
<proteinExistence type="predicted"/>
<gene>
    <name evidence="3" type="ORF">GCM10023321_60610</name>
</gene>
<dbReference type="PANTHER" id="PTHR34215:SF1">
    <property type="entry name" value="YLXR DOMAIN-CONTAINING PROTEIN"/>
    <property type="match status" value="1"/>
</dbReference>
<dbReference type="Proteomes" id="UP001428817">
    <property type="component" value="Unassembled WGS sequence"/>
</dbReference>
<evidence type="ECO:0000313" key="3">
    <source>
        <dbReference type="EMBL" id="GAA5167661.1"/>
    </source>
</evidence>
<dbReference type="InterPro" id="IPR007393">
    <property type="entry name" value="YlxR_dom"/>
</dbReference>
<comment type="caution">
    <text evidence="3">The sequence shown here is derived from an EMBL/GenBank/DDBJ whole genome shotgun (WGS) entry which is preliminary data.</text>
</comment>
<dbReference type="InterPro" id="IPR037465">
    <property type="entry name" value="YlxR"/>
</dbReference>
<keyword evidence="4" id="KW-1185">Reference proteome</keyword>
<dbReference type="EMBL" id="BAABJP010000039">
    <property type="protein sequence ID" value="GAA5167661.1"/>
    <property type="molecule type" value="Genomic_DNA"/>
</dbReference>
<name>A0ABP9QUS1_9PSEU</name>
<protein>
    <recommendedName>
        <fullName evidence="2">YlxR domain-containing protein</fullName>
    </recommendedName>
</protein>
<evidence type="ECO:0000256" key="1">
    <source>
        <dbReference type="SAM" id="MobiDB-lite"/>
    </source>
</evidence>
<sequence length="119" mass="13158">MAKHRDIAPAGESSDRASAMGPVRTCVGCRNRSSATELLRVVEEAGVLVPDPRRRLPGRGAWLHPDPECLRRAERRGAFPRALRVRGPLAADAVWRHLQLNPKCETVSHLDHESQVDPS</sequence>
<feature type="region of interest" description="Disordered" evidence="1">
    <location>
        <begin position="1"/>
        <end position="21"/>
    </location>
</feature>
<dbReference type="Pfam" id="PF04296">
    <property type="entry name" value="YlxR"/>
    <property type="match status" value="1"/>
</dbReference>
<dbReference type="Gene3D" id="3.30.1230.10">
    <property type="entry name" value="YlxR-like"/>
    <property type="match status" value="1"/>
</dbReference>
<feature type="domain" description="YlxR" evidence="2">
    <location>
        <begin position="24"/>
        <end position="88"/>
    </location>
</feature>
<accession>A0ABP9QUS1</accession>
<dbReference type="InterPro" id="IPR035931">
    <property type="entry name" value="YlxR-like_sf"/>
</dbReference>